<feature type="signal peptide" evidence="1">
    <location>
        <begin position="1"/>
        <end position="25"/>
    </location>
</feature>
<keyword evidence="1" id="KW-0732">Signal</keyword>
<name>A0A4R5DQL6_9BACT</name>
<dbReference type="Proteomes" id="UP000294850">
    <property type="component" value="Unassembled WGS sequence"/>
</dbReference>
<sequence length="148" mass="16402">MVLRKTSSIILGFLFMALSWMTTLAQTTAEPWTDSELKPTKELADQINASGKKKPLIINVGPQAVIPGSLDAGPGSEKDNIKKLEKILSAQDKNREVVIYCGCCPFAKCPNVRPAFKVVKEQGFTQARLLNIPKNIKTDWIDKNYPVQ</sequence>
<reference evidence="2 3" key="1">
    <citation type="submission" date="2019-03" db="EMBL/GenBank/DDBJ databases">
        <title>Dyadobacter AR-3-6 sp. nov., isolated from arctic soil.</title>
        <authorList>
            <person name="Chaudhary D.K."/>
        </authorList>
    </citation>
    <scope>NUCLEOTIDE SEQUENCE [LARGE SCALE GENOMIC DNA]</scope>
    <source>
        <strain evidence="2 3">AR-3-6</strain>
    </source>
</reference>
<protein>
    <submittedName>
        <fullName evidence="2">Rhodanese-like domain-containing protein</fullName>
    </submittedName>
</protein>
<dbReference type="AlphaFoldDB" id="A0A4R5DQL6"/>
<feature type="chain" id="PRO_5020696989" evidence="1">
    <location>
        <begin position="26"/>
        <end position="148"/>
    </location>
</feature>
<dbReference type="EMBL" id="SMFL01000007">
    <property type="protein sequence ID" value="TDE13305.1"/>
    <property type="molecule type" value="Genomic_DNA"/>
</dbReference>
<evidence type="ECO:0000256" key="1">
    <source>
        <dbReference type="SAM" id="SignalP"/>
    </source>
</evidence>
<dbReference type="OrthoDB" id="760650at2"/>
<organism evidence="2 3">
    <name type="scientific">Dyadobacter psychrotolerans</name>
    <dbReference type="NCBI Taxonomy" id="2541721"/>
    <lineage>
        <taxon>Bacteria</taxon>
        <taxon>Pseudomonadati</taxon>
        <taxon>Bacteroidota</taxon>
        <taxon>Cytophagia</taxon>
        <taxon>Cytophagales</taxon>
        <taxon>Spirosomataceae</taxon>
        <taxon>Dyadobacter</taxon>
    </lineage>
</organism>
<keyword evidence="3" id="KW-1185">Reference proteome</keyword>
<proteinExistence type="predicted"/>
<comment type="caution">
    <text evidence="2">The sequence shown here is derived from an EMBL/GenBank/DDBJ whole genome shotgun (WGS) entry which is preliminary data.</text>
</comment>
<accession>A0A4R5DQL6</accession>
<dbReference type="RefSeq" id="WP_131960026.1">
    <property type="nucleotide sequence ID" value="NZ_SMFL01000007.1"/>
</dbReference>
<evidence type="ECO:0000313" key="3">
    <source>
        <dbReference type="Proteomes" id="UP000294850"/>
    </source>
</evidence>
<gene>
    <name evidence="2" type="ORF">E0F88_19870</name>
</gene>
<evidence type="ECO:0000313" key="2">
    <source>
        <dbReference type="EMBL" id="TDE13305.1"/>
    </source>
</evidence>